<dbReference type="CDD" id="cd06147">
    <property type="entry name" value="Rrp6p_like_exo"/>
    <property type="match status" value="1"/>
</dbReference>
<dbReference type="InterPro" id="IPR012588">
    <property type="entry name" value="Exosome-assoc_fac_Rrp6_N"/>
</dbReference>
<sequence length="528" mass="60751">MASESEKPQEFDAFQDNIYNSLLAQTRSSGNLVAGDINFAKTIDDEFKANLEACNKDILKLTENLLKVAAVGTDSTAPKLETAEDLEDGWRDIVGVIDYLLERAGTCLDEYTGAMKKRQAAPADDARAAQKQEYKPRTNNFRNKNLDKPQLQFRTPVNNHDQSPFRPLITSKPHAIIPLEDSIRATMDDDLQTQYTHPYQVEIERSEYPESLFKRADPIPPQPYEGTEATFVDTEEALMEMLEELKKATEIAVDLEHHDLRSFVGIVCLMQISTREKDWIVDTLKLREELQVLNEVFADPKIIKVLHGAFMDIIWLQRDLGLYMVNLFDTFHAANALGFPTRSLAFLLKKYVNFDAAKQYQMADWRIRPIPQEMFDYARSDTHFLLYIFDHLRNELIDKQAMPNIEMSAIEYVIKESRQTALKRFVKDTYNEKTGRGPSGWETFIKKNFVHLNLRQLAVFKALHAWRDRTARTEDESHHYIMPKHVLLSLSRGMPEETTQVLGAWGNKPPQVVRLQISDVVGLIKRAK</sequence>
<keyword evidence="3" id="KW-0540">Nuclease</keyword>
<keyword evidence="5" id="KW-0271">Exosome</keyword>
<dbReference type="InterPro" id="IPR044876">
    <property type="entry name" value="HRDC_dom_sf"/>
</dbReference>
<comment type="subcellular location">
    <subcellularLocation>
        <location evidence="1">Nucleus</location>
    </subcellularLocation>
</comment>
<dbReference type="PANTHER" id="PTHR12124:SF47">
    <property type="entry name" value="EXOSOME COMPONENT 10"/>
    <property type="match status" value="1"/>
</dbReference>
<accession>A0A3N4IJ96</accession>
<dbReference type="InterPro" id="IPR002562">
    <property type="entry name" value="3'-5'_exonuclease_dom"/>
</dbReference>
<evidence type="ECO:0000313" key="10">
    <source>
        <dbReference type="EMBL" id="RPA84230.1"/>
    </source>
</evidence>
<dbReference type="EMBL" id="ML119660">
    <property type="protein sequence ID" value="RPA84230.1"/>
    <property type="molecule type" value="Genomic_DNA"/>
</dbReference>
<dbReference type="GO" id="GO:0003727">
    <property type="term" value="F:single-stranded RNA binding"/>
    <property type="evidence" value="ECO:0007669"/>
    <property type="project" value="TreeGrafter"/>
</dbReference>
<dbReference type="Proteomes" id="UP000275078">
    <property type="component" value="Unassembled WGS sequence"/>
</dbReference>
<dbReference type="GO" id="GO:0071051">
    <property type="term" value="P:poly(A)-dependent snoRNA 3'-end processing"/>
    <property type="evidence" value="ECO:0007669"/>
    <property type="project" value="TreeGrafter"/>
</dbReference>
<keyword evidence="4" id="KW-0378">Hydrolase</keyword>
<dbReference type="GO" id="GO:0071037">
    <property type="term" value="P:nuclear polyadenylation-dependent snRNA catabolic process"/>
    <property type="evidence" value="ECO:0007669"/>
    <property type="project" value="TreeGrafter"/>
</dbReference>
<dbReference type="Pfam" id="PF00570">
    <property type="entry name" value="HRDC"/>
    <property type="match status" value="1"/>
</dbReference>
<dbReference type="AlphaFoldDB" id="A0A3N4IJ96"/>
<dbReference type="GO" id="GO:0071036">
    <property type="term" value="P:nuclear polyadenylation-dependent snoRNA catabolic process"/>
    <property type="evidence" value="ECO:0007669"/>
    <property type="project" value="TreeGrafter"/>
</dbReference>
<dbReference type="InterPro" id="IPR012337">
    <property type="entry name" value="RNaseH-like_sf"/>
</dbReference>
<keyword evidence="2" id="KW-0698">rRNA processing</keyword>
<dbReference type="GO" id="GO:0071044">
    <property type="term" value="P:histone mRNA catabolic process"/>
    <property type="evidence" value="ECO:0007669"/>
    <property type="project" value="TreeGrafter"/>
</dbReference>
<evidence type="ECO:0000256" key="3">
    <source>
        <dbReference type="ARBA" id="ARBA00022722"/>
    </source>
</evidence>
<dbReference type="GO" id="GO:0000175">
    <property type="term" value="F:3'-5'-RNA exonuclease activity"/>
    <property type="evidence" value="ECO:0007669"/>
    <property type="project" value="InterPro"/>
</dbReference>
<organism evidence="10 11">
    <name type="scientific">Ascobolus immersus RN42</name>
    <dbReference type="NCBI Taxonomy" id="1160509"/>
    <lineage>
        <taxon>Eukaryota</taxon>
        <taxon>Fungi</taxon>
        <taxon>Dikarya</taxon>
        <taxon>Ascomycota</taxon>
        <taxon>Pezizomycotina</taxon>
        <taxon>Pezizomycetes</taxon>
        <taxon>Pezizales</taxon>
        <taxon>Ascobolaceae</taxon>
        <taxon>Ascobolus</taxon>
    </lineage>
</organism>
<dbReference type="GO" id="GO:0005730">
    <property type="term" value="C:nucleolus"/>
    <property type="evidence" value="ECO:0007669"/>
    <property type="project" value="TreeGrafter"/>
</dbReference>
<proteinExistence type="inferred from homology"/>
<feature type="non-terminal residue" evidence="10">
    <location>
        <position position="528"/>
    </location>
</feature>
<comment type="similarity">
    <text evidence="8">Belongs to the exosome component 10/RRP6 family.</text>
</comment>
<gene>
    <name evidence="10" type="ORF">BJ508DRAFT_206455</name>
</gene>
<dbReference type="GO" id="GO:0000467">
    <property type="term" value="P:exonucleolytic trimming to generate mature 3'-end of 5.8S rRNA from tricistronic rRNA transcript (SSU-rRNA, 5.8S rRNA, LSU-rRNA)"/>
    <property type="evidence" value="ECO:0007669"/>
    <property type="project" value="InterPro"/>
</dbReference>
<dbReference type="InterPro" id="IPR045092">
    <property type="entry name" value="Rrp6-like"/>
</dbReference>
<dbReference type="Gene3D" id="3.30.420.10">
    <property type="entry name" value="Ribonuclease H-like superfamily/Ribonuclease H"/>
    <property type="match status" value="1"/>
</dbReference>
<evidence type="ECO:0000256" key="5">
    <source>
        <dbReference type="ARBA" id="ARBA00022835"/>
    </source>
</evidence>
<name>A0A3N4IJ96_ASCIM</name>
<dbReference type="Pfam" id="PF08066">
    <property type="entry name" value="PMC2NT"/>
    <property type="match status" value="1"/>
</dbReference>
<evidence type="ECO:0000256" key="7">
    <source>
        <dbReference type="ARBA" id="ARBA00023242"/>
    </source>
</evidence>
<feature type="domain" description="HRDC" evidence="9">
    <location>
        <begin position="453"/>
        <end position="528"/>
    </location>
</feature>
<dbReference type="InterPro" id="IPR036397">
    <property type="entry name" value="RNaseH_sf"/>
</dbReference>
<evidence type="ECO:0000259" key="9">
    <source>
        <dbReference type="PROSITE" id="PS50967"/>
    </source>
</evidence>
<dbReference type="GO" id="GO:0000166">
    <property type="term" value="F:nucleotide binding"/>
    <property type="evidence" value="ECO:0007669"/>
    <property type="project" value="InterPro"/>
</dbReference>
<dbReference type="GO" id="GO:0071035">
    <property type="term" value="P:nuclear polyadenylation-dependent rRNA catabolic process"/>
    <property type="evidence" value="ECO:0007669"/>
    <property type="project" value="TreeGrafter"/>
</dbReference>
<dbReference type="InterPro" id="IPR002121">
    <property type="entry name" value="HRDC_dom"/>
</dbReference>
<protein>
    <recommendedName>
        <fullName evidence="9">HRDC domain-containing protein</fullName>
    </recommendedName>
</protein>
<keyword evidence="6" id="KW-0269">Exonuclease</keyword>
<dbReference type="Gene3D" id="1.10.150.80">
    <property type="entry name" value="HRDC domain"/>
    <property type="match status" value="1"/>
</dbReference>
<dbReference type="SUPFAM" id="SSF53098">
    <property type="entry name" value="Ribonuclease H-like"/>
    <property type="match status" value="1"/>
</dbReference>
<dbReference type="SMART" id="SM00474">
    <property type="entry name" value="35EXOc"/>
    <property type="match status" value="1"/>
</dbReference>
<dbReference type="PANTHER" id="PTHR12124">
    <property type="entry name" value="POLYMYOSITIS/SCLERODERMA AUTOANTIGEN-RELATED"/>
    <property type="match status" value="1"/>
</dbReference>
<dbReference type="OrthoDB" id="2250022at2759"/>
<dbReference type="STRING" id="1160509.A0A3N4IJ96"/>
<dbReference type="InterPro" id="IPR010997">
    <property type="entry name" value="HRDC-like_sf"/>
</dbReference>
<evidence type="ECO:0000256" key="4">
    <source>
        <dbReference type="ARBA" id="ARBA00022801"/>
    </source>
</evidence>
<evidence type="ECO:0000313" key="11">
    <source>
        <dbReference type="Proteomes" id="UP000275078"/>
    </source>
</evidence>
<keyword evidence="7" id="KW-0539">Nucleus</keyword>
<evidence type="ECO:0000256" key="8">
    <source>
        <dbReference type="ARBA" id="ARBA00043957"/>
    </source>
</evidence>
<dbReference type="PROSITE" id="PS50967">
    <property type="entry name" value="HRDC"/>
    <property type="match status" value="1"/>
</dbReference>
<dbReference type="GO" id="GO:0071038">
    <property type="term" value="P:TRAMP-dependent tRNA surveillance pathway"/>
    <property type="evidence" value="ECO:0007669"/>
    <property type="project" value="TreeGrafter"/>
</dbReference>
<dbReference type="GO" id="GO:0071040">
    <property type="term" value="P:nuclear polyadenylation-dependent antisense transcript catabolic process"/>
    <property type="evidence" value="ECO:0007669"/>
    <property type="project" value="TreeGrafter"/>
</dbReference>
<dbReference type="InterPro" id="IPR049559">
    <property type="entry name" value="Rrp6p-like_exo"/>
</dbReference>
<evidence type="ECO:0000256" key="6">
    <source>
        <dbReference type="ARBA" id="ARBA00022839"/>
    </source>
</evidence>
<keyword evidence="11" id="KW-1185">Reference proteome</keyword>
<dbReference type="Pfam" id="PF01612">
    <property type="entry name" value="DNA_pol_A_exo1"/>
    <property type="match status" value="1"/>
</dbReference>
<reference evidence="10 11" key="1">
    <citation type="journal article" date="2018" name="Nat. Ecol. Evol.">
        <title>Pezizomycetes genomes reveal the molecular basis of ectomycorrhizal truffle lifestyle.</title>
        <authorList>
            <person name="Murat C."/>
            <person name="Payen T."/>
            <person name="Noel B."/>
            <person name="Kuo A."/>
            <person name="Morin E."/>
            <person name="Chen J."/>
            <person name="Kohler A."/>
            <person name="Krizsan K."/>
            <person name="Balestrini R."/>
            <person name="Da Silva C."/>
            <person name="Montanini B."/>
            <person name="Hainaut M."/>
            <person name="Levati E."/>
            <person name="Barry K.W."/>
            <person name="Belfiori B."/>
            <person name="Cichocki N."/>
            <person name="Clum A."/>
            <person name="Dockter R.B."/>
            <person name="Fauchery L."/>
            <person name="Guy J."/>
            <person name="Iotti M."/>
            <person name="Le Tacon F."/>
            <person name="Lindquist E.A."/>
            <person name="Lipzen A."/>
            <person name="Malagnac F."/>
            <person name="Mello A."/>
            <person name="Molinier V."/>
            <person name="Miyauchi S."/>
            <person name="Poulain J."/>
            <person name="Riccioni C."/>
            <person name="Rubini A."/>
            <person name="Sitrit Y."/>
            <person name="Splivallo R."/>
            <person name="Traeger S."/>
            <person name="Wang M."/>
            <person name="Zifcakova L."/>
            <person name="Wipf D."/>
            <person name="Zambonelli A."/>
            <person name="Paolocci F."/>
            <person name="Nowrousian M."/>
            <person name="Ottonello S."/>
            <person name="Baldrian P."/>
            <person name="Spatafora J.W."/>
            <person name="Henrissat B."/>
            <person name="Nagy L.G."/>
            <person name="Aury J.M."/>
            <person name="Wincker P."/>
            <person name="Grigoriev I.V."/>
            <person name="Bonfante P."/>
            <person name="Martin F.M."/>
        </authorList>
    </citation>
    <scope>NUCLEOTIDE SEQUENCE [LARGE SCALE GENOMIC DNA]</scope>
    <source>
        <strain evidence="10 11">RN42</strain>
    </source>
</reference>
<dbReference type="FunFam" id="3.30.420.10:FF:000059">
    <property type="entry name" value="Exosome complex exonuclease Rrp6"/>
    <property type="match status" value="1"/>
</dbReference>
<dbReference type="FunFam" id="1.10.150.80:FF:000001">
    <property type="entry name" value="Putative exosome component 10"/>
    <property type="match status" value="1"/>
</dbReference>
<evidence type="ECO:0000256" key="2">
    <source>
        <dbReference type="ARBA" id="ARBA00022552"/>
    </source>
</evidence>
<dbReference type="SUPFAM" id="SSF47819">
    <property type="entry name" value="HRDC-like"/>
    <property type="match status" value="1"/>
</dbReference>
<evidence type="ECO:0000256" key="1">
    <source>
        <dbReference type="ARBA" id="ARBA00004123"/>
    </source>
</evidence>
<dbReference type="GO" id="GO:0000176">
    <property type="term" value="C:nuclear exosome (RNase complex)"/>
    <property type="evidence" value="ECO:0007669"/>
    <property type="project" value="InterPro"/>
</dbReference>
<dbReference type="GO" id="GO:0071039">
    <property type="term" value="P:nuclear polyadenylation-dependent CUT catabolic process"/>
    <property type="evidence" value="ECO:0007669"/>
    <property type="project" value="TreeGrafter"/>
</dbReference>